<feature type="signal peptide" evidence="2">
    <location>
        <begin position="1"/>
        <end position="18"/>
    </location>
</feature>
<dbReference type="AlphaFoldDB" id="A0AAE0K8A2"/>
<keyword evidence="1" id="KW-0812">Transmembrane</keyword>
<keyword evidence="2" id="KW-0732">Signal</keyword>
<feature type="transmembrane region" description="Helical" evidence="1">
    <location>
        <begin position="218"/>
        <end position="239"/>
    </location>
</feature>
<dbReference type="Proteomes" id="UP001287356">
    <property type="component" value="Unassembled WGS sequence"/>
</dbReference>
<protein>
    <recommendedName>
        <fullName evidence="5">Peptidyl-tRNA hydrolase</fullName>
    </recommendedName>
</protein>
<accession>A0AAE0K8A2</accession>
<comment type="caution">
    <text evidence="3">The sequence shown here is derived from an EMBL/GenBank/DDBJ whole genome shotgun (WGS) entry which is preliminary data.</text>
</comment>
<evidence type="ECO:0000313" key="3">
    <source>
        <dbReference type="EMBL" id="KAK3371210.1"/>
    </source>
</evidence>
<proteinExistence type="predicted"/>
<name>A0AAE0K8A2_9PEZI</name>
<evidence type="ECO:0000256" key="2">
    <source>
        <dbReference type="SAM" id="SignalP"/>
    </source>
</evidence>
<reference evidence="3" key="2">
    <citation type="submission" date="2023-06" db="EMBL/GenBank/DDBJ databases">
        <authorList>
            <consortium name="Lawrence Berkeley National Laboratory"/>
            <person name="Haridas S."/>
            <person name="Hensen N."/>
            <person name="Bonometti L."/>
            <person name="Westerberg I."/>
            <person name="Brannstrom I.O."/>
            <person name="Guillou S."/>
            <person name="Cros-Aarteil S."/>
            <person name="Calhoun S."/>
            <person name="Kuo A."/>
            <person name="Mondo S."/>
            <person name="Pangilinan J."/>
            <person name="Riley R."/>
            <person name="Labutti K."/>
            <person name="Andreopoulos B."/>
            <person name="Lipzen A."/>
            <person name="Chen C."/>
            <person name="Yanf M."/>
            <person name="Daum C."/>
            <person name="Ng V."/>
            <person name="Clum A."/>
            <person name="Steindorff A."/>
            <person name="Ohm R."/>
            <person name="Martin F."/>
            <person name="Silar P."/>
            <person name="Natvig D."/>
            <person name="Lalanne C."/>
            <person name="Gautier V."/>
            <person name="Ament-Velasquez S.L."/>
            <person name="Kruys A."/>
            <person name="Hutchinson M.I."/>
            <person name="Powell A.J."/>
            <person name="Barry K."/>
            <person name="Miller A.N."/>
            <person name="Grigoriev I.V."/>
            <person name="Debuchy R."/>
            <person name="Gladieux P."/>
            <person name="Thoren M.H."/>
            <person name="Johannesson H."/>
        </authorList>
    </citation>
    <scope>NUCLEOTIDE SEQUENCE</scope>
    <source>
        <strain evidence="3">CBS 958.72</strain>
    </source>
</reference>
<feature type="chain" id="PRO_5042178562" description="Peptidyl-tRNA hydrolase" evidence="2">
    <location>
        <begin position="19"/>
        <end position="273"/>
    </location>
</feature>
<keyword evidence="1" id="KW-1133">Transmembrane helix</keyword>
<evidence type="ECO:0000256" key="1">
    <source>
        <dbReference type="SAM" id="Phobius"/>
    </source>
</evidence>
<sequence length="273" mass="29465">MRFTTSALLALPLLAAAAESPFQEYKAKFQNFLGNFVAAPEAAKQDPVAASSTKSSKAKVVGAKKIETLSLNTWKDTLYAPVKPDATQPEEWYVLITGGNKTCFGHCAKVEAAFNETVAKFATLSKSPHVAMINCDDERILCNSWSATTGALWIFEMLPAPAAIDVYWKRLNLTTTTSQTILDLYANDDKKAFYLIDSYFHPFDGVLAKNGLAVPVAYLLWGFNAIPSWAMMLFVSFFSRSMMNRPSTRPGGPAAAAAAAAAARGAAPGDARS</sequence>
<evidence type="ECO:0000313" key="4">
    <source>
        <dbReference type="Proteomes" id="UP001287356"/>
    </source>
</evidence>
<evidence type="ECO:0008006" key="5">
    <source>
        <dbReference type="Google" id="ProtNLM"/>
    </source>
</evidence>
<gene>
    <name evidence="3" type="ORF">B0T24DRAFT_706105</name>
</gene>
<dbReference type="EMBL" id="JAULSN010000005">
    <property type="protein sequence ID" value="KAK3371210.1"/>
    <property type="molecule type" value="Genomic_DNA"/>
</dbReference>
<reference evidence="3" key="1">
    <citation type="journal article" date="2023" name="Mol. Phylogenet. Evol.">
        <title>Genome-scale phylogeny and comparative genomics of the fungal order Sordariales.</title>
        <authorList>
            <person name="Hensen N."/>
            <person name="Bonometti L."/>
            <person name="Westerberg I."/>
            <person name="Brannstrom I.O."/>
            <person name="Guillou S."/>
            <person name="Cros-Aarteil S."/>
            <person name="Calhoun S."/>
            <person name="Haridas S."/>
            <person name="Kuo A."/>
            <person name="Mondo S."/>
            <person name="Pangilinan J."/>
            <person name="Riley R."/>
            <person name="LaButti K."/>
            <person name="Andreopoulos B."/>
            <person name="Lipzen A."/>
            <person name="Chen C."/>
            <person name="Yan M."/>
            <person name="Daum C."/>
            <person name="Ng V."/>
            <person name="Clum A."/>
            <person name="Steindorff A."/>
            <person name="Ohm R.A."/>
            <person name="Martin F."/>
            <person name="Silar P."/>
            <person name="Natvig D.O."/>
            <person name="Lalanne C."/>
            <person name="Gautier V."/>
            <person name="Ament-Velasquez S.L."/>
            <person name="Kruys A."/>
            <person name="Hutchinson M.I."/>
            <person name="Powell A.J."/>
            <person name="Barry K."/>
            <person name="Miller A.N."/>
            <person name="Grigoriev I.V."/>
            <person name="Debuchy R."/>
            <person name="Gladieux P."/>
            <person name="Hiltunen Thoren M."/>
            <person name="Johannesson H."/>
        </authorList>
    </citation>
    <scope>NUCLEOTIDE SEQUENCE</scope>
    <source>
        <strain evidence="3">CBS 958.72</strain>
    </source>
</reference>
<keyword evidence="1" id="KW-0472">Membrane</keyword>
<keyword evidence="4" id="KW-1185">Reference proteome</keyword>
<organism evidence="3 4">
    <name type="scientific">Lasiosphaeria ovina</name>
    <dbReference type="NCBI Taxonomy" id="92902"/>
    <lineage>
        <taxon>Eukaryota</taxon>
        <taxon>Fungi</taxon>
        <taxon>Dikarya</taxon>
        <taxon>Ascomycota</taxon>
        <taxon>Pezizomycotina</taxon>
        <taxon>Sordariomycetes</taxon>
        <taxon>Sordariomycetidae</taxon>
        <taxon>Sordariales</taxon>
        <taxon>Lasiosphaeriaceae</taxon>
        <taxon>Lasiosphaeria</taxon>
    </lineage>
</organism>